<dbReference type="KEGG" id="sper:EW093_09585"/>
<dbReference type="Gene3D" id="6.10.340.10">
    <property type="match status" value="1"/>
</dbReference>
<dbReference type="InterPro" id="IPR004089">
    <property type="entry name" value="MCPsignal_dom"/>
</dbReference>
<keyword evidence="8" id="KW-1185">Reference proteome</keyword>
<feature type="domain" description="Methyl-accepting transducer" evidence="5">
    <location>
        <begin position="328"/>
        <end position="550"/>
    </location>
</feature>
<dbReference type="GO" id="GO:0007165">
    <property type="term" value="P:signal transduction"/>
    <property type="evidence" value="ECO:0007669"/>
    <property type="project" value="UniProtKB-KW"/>
</dbReference>
<keyword evidence="4" id="KW-0812">Transmembrane</keyword>
<reference evidence="7 8" key="2">
    <citation type="submission" date="2019-09" db="EMBL/GenBank/DDBJ databases">
        <title>Complete Genome Sequence and Methylome Analysis of free living Spirochaetas.</title>
        <authorList>
            <person name="Leshcheva N."/>
            <person name="Mikheeva N."/>
        </authorList>
    </citation>
    <scope>NUCLEOTIDE SEQUENCE [LARGE SCALE GENOMIC DNA]</scope>
    <source>
        <strain evidence="7 8">P</strain>
    </source>
</reference>
<dbReference type="PROSITE" id="PS50111">
    <property type="entry name" value="CHEMOTAXIS_TRANSDUC_2"/>
    <property type="match status" value="1"/>
</dbReference>
<dbReference type="Pfam" id="PF00672">
    <property type="entry name" value="HAMP"/>
    <property type="match status" value="1"/>
</dbReference>
<dbReference type="PANTHER" id="PTHR32089">
    <property type="entry name" value="METHYL-ACCEPTING CHEMOTAXIS PROTEIN MCPB"/>
    <property type="match status" value="1"/>
</dbReference>
<evidence type="ECO:0000259" key="6">
    <source>
        <dbReference type="PROSITE" id="PS50885"/>
    </source>
</evidence>
<dbReference type="PANTHER" id="PTHR32089:SF112">
    <property type="entry name" value="LYSOZYME-LIKE PROTEIN-RELATED"/>
    <property type="match status" value="1"/>
</dbReference>
<sequence length="616" mass="68266">MKIRTKLLSLIVIMIVSTSISTGIYAGFNLYTKKIDAEKNILQLYRNSIKKSHTELFRFLLDAFEIKEQREEFENSLKEQKKIYEQVNNITLLSKIDKNVSQAIDNIKNLQDYQNGGLTKFNNATDELLKVVEDIMKSSDKFVLNTLNTSTGGFAERDISKLKFYVSKMKRELYALEIGYQTSVNIIDDQYAIIDSKIKSFERLGNTLSIILYVTILAFSFFIASLIAGKISKSIGSINKSLSIMASGDLQNEIYVKSKDELSTLSKEMNTFQDGLNDSINKIKDYSHKNEIIQDELINTVTETSSSSEEISANINSVEKQIITLNNNIFQSSNKVNQISEFTNNLNSHISDQMAMVEESTASITQMIASISSVSNLTDKNQDIMQRLQETAKEGDSQINETTDIIEEINSSVQNIGAMAEVIQNISDQTNLLAMNAAIEAAHAGDAGKGFAVVADEIRKLSEASTLSSNDISKNLKDIIKKFERASISGINTREAFGNIYGNIKDASNSLLEISSSTSELNIGGKQILEAMDNLSDISSEVHNQSVSVKASATAVRESMVEVSNISNTVTDAMAEVNIGFQEIQNSIAGLEKISNDVGYVSRDLNKEVENFKTKK</sequence>
<feature type="transmembrane region" description="Helical" evidence="4">
    <location>
        <begin position="210"/>
        <end position="229"/>
    </location>
</feature>
<dbReference type="AlphaFoldDB" id="A0A5C1QC85"/>
<feature type="domain" description="HAMP" evidence="6">
    <location>
        <begin position="229"/>
        <end position="281"/>
    </location>
</feature>
<protein>
    <submittedName>
        <fullName evidence="7">Methyl-accepting chemotaxis protein</fullName>
    </submittedName>
</protein>
<dbReference type="PROSITE" id="PS50885">
    <property type="entry name" value="HAMP"/>
    <property type="match status" value="1"/>
</dbReference>
<dbReference type="SMART" id="SM00283">
    <property type="entry name" value="MA"/>
    <property type="match status" value="1"/>
</dbReference>
<proteinExistence type="inferred from homology"/>
<dbReference type="InterPro" id="IPR003660">
    <property type="entry name" value="HAMP_dom"/>
</dbReference>
<dbReference type="OrthoDB" id="319733at2"/>
<dbReference type="SUPFAM" id="SSF58104">
    <property type="entry name" value="Methyl-accepting chemotaxis protein (MCP) signaling domain"/>
    <property type="match status" value="2"/>
</dbReference>
<reference evidence="7 8" key="1">
    <citation type="submission" date="2019-02" db="EMBL/GenBank/DDBJ databases">
        <authorList>
            <person name="Fomenkov A."/>
            <person name="Dubinina G."/>
            <person name="Grabovich M."/>
            <person name="Vincze T."/>
            <person name="Roberts R.J."/>
        </authorList>
    </citation>
    <scope>NUCLEOTIDE SEQUENCE [LARGE SCALE GENOMIC DNA]</scope>
    <source>
        <strain evidence="7 8">P</strain>
    </source>
</reference>
<keyword evidence="4" id="KW-1133">Transmembrane helix</keyword>
<dbReference type="GO" id="GO:0016020">
    <property type="term" value="C:membrane"/>
    <property type="evidence" value="ECO:0007669"/>
    <property type="project" value="InterPro"/>
</dbReference>
<dbReference type="SMART" id="SM00304">
    <property type="entry name" value="HAMP"/>
    <property type="match status" value="1"/>
</dbReference>
<gene>
    <name evidence="7" type="ORF">EW093_09585</name>
</gene>
<dbReference type="Pfam" id="PF00015">
    <property type="entry name" value="MCPsignal"/>
    <property type="match status" value="1"/>
</dbReference>
<evidence type="ECO:0000256" key="1">
    <source>
        <dbReference type="ARBA" id="ARBA00023224"/>
    </source>
</evidence>
<dbReference type="CDD" id="cd06225">
    <property type="entry name" value="HAMP"/>
    <property type="match status" value="1"/>
</dbReference>
<dbReference type="EMBL" id="CP035807">
    <property type="protein sequence ID" value="QEN04948.1"/>
    <property type="molecule type" value="Genomic_DNA"/>
</dbReference>
<keyword evidence="1 3" id="KW-0807">Transducer</keyword>
<evidence type="ECO:0000256" key="2">
    <source>
        <dbReference type="ARBA" id="ARBA00029447"/>
    </source>
</evidence>
<name>A0A5C1QC85_9SPIO</name>
<evidence type="ECO:0000259" key="5">
    <source>
        <dbReference type="PROSITE" id="PS50111"/>
    </source>
</evidence>
<evidence type="ECO:0000313" key="8">
    <source>
        <dbReference type="Proteomes" id="UP000323824"/>
    </source>
</evidence>
<comment type="similarity">
    <text evidence="2">Belongs to the methyl-accepting chemotaxis (MCP) protein family.</text>
</comment>
<keyword evidence="4" id="KW-0472">Membrane</keyword>
<dbReference type="Proteomes" id="UP000323824">
    <property type="component" value="Chromosome"/>
</dbReference>
<organism evidence="7 8">
    <name type="scientific">Thiospirochaeta perfilievii</name>
    <dbReference type="NCBI Taxonomy" id="252967"/>
    <lineage>
        <taxon>Bacteria</taxon>
        <taxon>Pseudomonadati</taxon>
        <taxon>Spirochaetota</taxon>
        <taxon>Spirochaetia</taxon>
        <taxon>Spirochaetales</taxon>
        <taxon>Spirochaetaceae</taxon>
        <taxon>Thiospirochaeta</taxon>
    </lineage>
</organism>
<evidence type="ECO:0000256" key="4">
    <source>
        <dbReference type="SAM" id="Phobius"/>
    </source>
</evidence>
<dbReference type="RefSeq" id="WP_149568189.1">
    <property type="nucleotide sequence ID" value="NZ_CP035807.1"/>
</dbReference>
<accession>A0A5C1QC85</accession>
<dbReference type="Gene3D" id="1.10.287.950">
    <property type="entry name" value="Methyl-accepting chemotaxis protein"/>
    <property type="match status" value="1"/>
</dbReference>
<evidence type="ECO:0000313" key="7">
    <source>
        <dbReference type="EMBL" id="QEN04948.1"/>
    </source>
</evidence>
<evidence type="ECO:0000256" key="3">
    <source>
        <dbReference type="PROSITE-ProRule" id="PRU00284"/>
    </source>
</evidence>